<dbReference type="InterPro" id="IPR050810">
    <property type="entry name" value="Bact_Secretion_Sys_Channel"/>
</dbReference>
<proteinExistence type="predicted"/>
<organism evidence="2">
    <name type="scientific">marine sediment metagenome</name>
    <dbReference type="NCBI Taxonomy" id="412755"/>
    <lineage>
        <taxon>unclassified sequences</taxon>
        <taxon>metagenomes</taxon>
        <taxon>ecological metagenomes</taxon>
    </lineage>
</organism>
<dbReference type="PANTHER" id="PTHR30332:SF17">
    <property type="entry name" value="TYPE IV PILIATION SYSTEM PROTEIN DR_0774-RELATED"/>
    <property type="match status" value="1"/>
</dbReference>
<sequence length="268" mass="28272">DKAEATYVDMTSVAGVQQVLLQVRVAEVSRQALRTLAVNTLYASADFWGGITVAPSSGTPLLSDITIGPGVSEETFSAAVTIFGGVPRANFETFLKALAENQYLKILANPTLVALSGEEASFLAGGEFPIPVVQGTGGGTGGGTSITIDYKEFGVRLLFRPVVLGDGTIRLYVAPEVSELTTIGAVEIEGFSVPALLTRKFETTLELKSGQTFAMAGLIKHKTEAITSRIPGLGDLPVLGPLFRSVQYIENETEMVVFVTASLVEPLS</sequence>
<evidence type="ECO:0000259" key="1">
    <source>
        <dbReference type="Pfam" id="PF00263"/>
    </source>
</evidence>
<feature type="domain" description="Type II/III secretion system secretin-like" evidence="1">
    <location>
        <begin position="97"/>
        <end position="264"/>
    </location>
</feature>
<reference evidence="2" key="1">
    <citation type="journal article" date="2014" name="Front. Microbiol.">
        <title>High frequency of phylogenetically diverse reductive dehalogenase-homologous genes in deep subseafloor sedimentary metagenomes.</title>
        <authorList>
            <person name="Kawai M."/>
            <person name="Futagami T."/>
            <person name="Toyoda A."/>
            <person name="Takaki Y."/>
            <person name="Nishi S."/>
            <person name="Hori S."/>
            <person name="Arai W."/>
            <person name="Tsubouchi T."/>
            <person name="Morono Y."/>
            <person name="Uchiyama I."/>
            <person name="Ito T."/>
            <person name="Fujiyama A."/>
            <person name="Inagaki F."/>
            <person name="Takami H."/>
        </authorList>
    </citation>
    <scope>NUCLEOTIDE SEQUENCE</scope>
    <source>
        <strain evidence="2">Expedition CK06-06</strain>
    </source>
</reference>
<dbReference type="Pfam" id="PF00263">
    <property type="entry name" value="Secretin"/>
    <property type="match status" value="1"/>
</dbReference>
<gene>
    <name evidence="2" type="ORF">S01H1_39429</name>
</gene>
<feature type="non-terminal residue" evidence="2">
    <location>
        <position position="1"/>
    </location>
</feature>
<dbReference type="AlphaFoldDB" id="X0VNC0"/>
<comment type="caution">
    <text evidence="2">The sequence shown here is derived from an EMBL/GenBank/DDBJ whole genome shotgun (WGS) entry which is preliminary data.</text>
</comment>
<dbReference type="PANTHER" id="PTHR30332">
    <property type="entry name" value="PROBABLE GENERAL SECRETION PATHWAY PROTEIN D"/>
    <property type="match status" value="1"/>
</dbReference>
<name>X0VNC0_9ZZZZ</name>
<feature type="non-terminal residue" evidence="2">
    <location>
        <position position="268"/>
    </location>
</feature>
<accession>X0VNC0</accession>
<protein>
    <recommendedName>
        <fullName evidence="1">Type II/III secretion system secretin-like domain-containing protein</fullName>
    </recommendedName>
</protein>
<evidence type="ECO:0000313" key="2">
    <source>
        <dbReference type="EMBL" id="GAG12652.1"/>
    </source>
</evidence>
<dbReference type="EMBL" id="BARS01024879">
    <property type="protein sequence ID" value="GAG12652.1"/>
    <property type="molecule type" value="Genomic_DNA"/>
</dbReference>
<dbReference type="PRINTS" id="PR00811">
    <property type="entry name" value="BCTERIALGSPD"/>
</dbReference>
<dbReference type="InterPro" id="IPR001775">
    <property type="entry name" value="GspD/PilQ"/>
</dbReference>
<dbReference type="GO" id="GO:0015627">
    <property type="term" value="C:type II protein secretion system complex"/>
    <property type="evidence" value="ECO:0007669"/>
    <property type="project" value="TreeGrafter"/>
</dbReference>
<dbReference type="InterPro" id="IPR004846">
    <property type="entry name" value="T2SS/T3SS_dom"/>
</dbReference>
<dbReference type="GO" id="GO:0009306">
    <property type="term" value="P:protein secretion"/>
    <property type="evidence" value="ECO:0007669"/>
    <property type="project" value="InterPro"/>
</dbReference>